<keyword evidence="3" id="KW-1185">Reference proteome</keyword>
<dbReference type="InterPro" id="IPR030970">
    <property type="entry name" value="ABC_MlaD"/>
</dbReference>
<feature type="domain" description="Mce/MlaD" evidence="1">
    <location>
        <begin position="40"/>
        <end position="118"/>
    </location>
</feature>
<dbReference type="PANTHER" id="PTHR33371:SF4">
    <property type="entry name" value="INTERMEMBRANE PHOSPHOLIPID TRANSPORT SYSTEM BINDING PROTEIN MLAD"/>
    <property type="match status" value="1"/>
</dbReference>
<dbReference type="NCBIfam" id="TIGR04430">
    <property type="entry name" value="OM_asym_MlaD"/>
    <property type="match status" value="1"/>
</dbReference>
<dbReference type="EMBL" id="SRIO01000006">
    <property type="protein sequence ID" value="TFZ82905.1"/>
    <property type="molecule type" value="Genomic_DNA"/>
</dbReference>
<dbReference type="OrthoDB" id="9788420at2"/>
<gene>
    <name evidence="2" type="primary">mlaD</name>
    <name evidence="2" type="ORF">E4680_06420</name>
</gene>
<protein>
    <submittedName>
        <fullName evidence="2">Outer membrane lipid asymmetry maintenance protein MlaD</fullName>
    </submittedName>
</protein>
<dbReference type="PANTHER" id="PTHR33371">
    <property type="entry name" value="INTERMEMBRANE PHOSPHOLIPID TRANSPORT SYSTEM BINDING PROTEIN MLAD-RELATED"/>
    <property type="match status" value="1"/>
</dbReference>
<dbReference type="GO" id="GO:0005543">
    <property type="term" value="F:phospholipid binding"/>
    <property type="evidence" value="ECO:0007669"/>
    <property type="project" value="TreeGrafter"/>
</dbReference>
<dbReference type="RefSeq" id="WP_135281575.1">
    <property type="nucleotide sequence ID" value="NZ_SRIO01000006.1"/>
</dbReference>
<evidence type="ECO:0000313" key="2">
    <source>
        <dbReference type="EMBL" id="TFZ82905.1"/>
    </source>
</evidence>
<accession>A0A4Z0FB38</accession>
<evidence type="ECO:0000313" key="3">
    <source>
        <dbReference type="Proteomes" id="UP000297890"/>
    </source>
</evidence>
<name>A0A4Z0FB38_9GAMM</name>
<comment type="caution">
    <text evidence="2">The sequence shown here is derived from an EMBL/GenBank/DDBJ whole genome shotgun (WGS) entry which is preliminary data.</text>
</comment>
<organism evidence="2 3">
    <name type="scientific">Candidatus Macondimonas diazotrophica</name>
    <dbReference type="NCBI Taxonomy" id="2305248"/>
    <lineage>
        <taxon>Bacteria</taxon>
        <taxon>Pseudomonadati</taxon>
        <taxon>Pseudomonadota</taxon>
        <taxon>Gammaproteobacteria</taxon>
        <taxon>Chromatiales</taxon>
        <taxon>Ectothiorhodospiraceae</taxon>
        <taxon>Candidatus Macondimonas</taxon>
    </lineage>
</organism>
<dbReference type="Proteomes" id="UP000297890">
    <property type="component" value="Unassembled WGS sequence"/>
</dbReference>
<dbReference type="InterPro" id="IPR052336">
    <property type="entry name" value="MlaD_Phospholipid_Transporter"/>
</dbReference>
<reference evidence="2 3" key="1">
    <citation type="journal article" date="2019" name="ISME J.">
        <title>Candidatus Macondimonas diazotrophica, a novel gammaproteobacterial genus dominating crude-oil-contaminated coastal sediments.</title>
        <authorList>
            <person name="Karthikeyan S."/>
            <person name="Konstantinidis K."/>
        </authorList>
    </citation>
    <scope>NUCLEOTIDE SEQUENCE [LARGE SCALE GENOMIC DNA]</scope>
    <source>
        <strain evidence="2 3">KTK01</strain>
    </source>
</reference>
<dbReference type="InterPro" id="IPR003399">
    <property type="entry name" value="Mce/MlaD"/>
</dbReference>
<evidence type="ECO:0000259" key="1">
    <source>
        <dbReference type="Pfam" id="PF02470"/>
    </source>
</evidence>
<sequence>MNQTRLMELVVGLFICLGLAAIFLLTLQVSTQNDLRRESTYSVQARFDNVGSLRVRAPVTLAGVRIGRVTAVDVNPETFQAEVKLAIDERYNQLPTDSSAAIQTAGILGEQYVALQPGGSMDNLKNGDRISFTQSAIVLENLIGRFLTQMGNDPE</sequence>
<dbReference type="AlphaFoldDB" id="A0A4Z0FB38"/>
<proteinExistence type="predicted"/>
<dbReference type="Pfam" id="PF02470">
    <property type="entry name" value="MlaD"/>
    <property type="match status" value="1"/>
</dbReference>
<dbReference type="GO" id="GO:0005548">
    <property type="term" value="F:phospholipid transporter activity"/>
    <property type="evidence" value="ECO:0007669"/>
    <property type="project" value="TreeGrafter"/>
</dbReference>